<evidence type="ECO:0000313" key="2">
    <source>
        <dbReference type="EMBL" id="QPH54971.1"/>
    </source>
</evidence>
<proteinExistence type="predicted"/>
<dbReference type="RefSeq" id="WP_196104171.1">
    <property type="nucleotide sequence ID" value="NZ_CP064942.1"/>
</dbReference>
<sequence length="226" mass="25082">MIGRVLLIVMLLTGPAASQTCRLALQLALDISSSVDPREYGLQMEGTARALEDPEIRAAFLVEPTVYLTVWEWSGQRQQMMIVDWVPIQTAFDLDRVAQRMRGHRRTTNREPTALGSALAFGIRHFANGPADCEARAIDVSGDGESNDGFPPSSAYRAYDWTNVAVNALVIGGDRHPSLTAYFQTEVIRGPQAFVEVAAGYGDYERAIRRKLLRELQPTFLIGQNR</sequence>
<evidence type="ECO:0000313" key="3">
    <source>
        <dbReference type="Proteomes" id="UP000594800"/>
    </source>
</evidence>
<dbReference type="KEGG" id="poz:I0K15_04235"/>
<dbReference type="AlphaFoldDB" id="A0A7S9LTQ9"/>
<dbReference type="Proteomes" id="UP000594800">
    <property type="component" value="Chromosome"/>
</dbReference>
<dbReference type="InterPro" id="IPR010607">
    <property type="entry name" value="DUF1194"/>
</dbReference>
<feature type="chain" id="PRO_5032881681" evidence="1">
    <location>
        <begin position="19"/>
        <end position="226"/>
    </location>
</feature>
<evidence type="ECO:0000256" key="1">
    <source>
        <dbReference type="SAM" id="SignalP"/>
    </source>
</evidence>
<feature type="signal peptide" evidence="1">
    <location>
        <begin position="1"/>
        <end position="18"/>
    </location>
</feature>
<reference evidence="2 3" key="1">
    <citation type="submission" date="2020-11" db="EMBL/GenBank/DDBJ databases">
        <title>Description of Pontivivens ytuae sp. nov. isolated from deep sea sediment of Mariana Trench.</title>
        <authorList>
            <person name="Wang Z."/>
            <person name="Sun Q.-L."/>
            <person name="Xu X.-D."/>
            <person name="Tang Y.-Z."/>
            <person name="Zhang J."/>
        </authorList>
    </citation>
    <scope>NUCLEOTIDE SEQUENCE [LARGE SCALE GENOMIC DNA]</scope>
    <source>
        <strain evidence="2 3">MT2928</strain>
    </source>
</reference>
<dbReference type="Gene3D" id="3.40.50.410">
    <property type="entry name" value="von Willebrand factor, type A domain"/>
    <property type="match status" value="1"/>
</dbReference>
<dbReference type="SUPFAM" id="SSF53300">
    <property type="entry name" value="vWA-like"/>
    <property type="match status" value="1"/>
</dbReference>
<name>A0A7S9LTQ9_9RHOB</name>
<organism evidence="2 3">
    <name type="scientific">Pontivivens ytuae</name>
    <dbReference type="NCBI Taxonomy" id="2789856"/>
    <lineage>
        <taxon>Bacteria</taxon>
        <taxon>Pseudomonadati</taxon>
        <taxon>Pseudomonadota</taxon>
        <taxon>Alphaproteobacteria</taxon>
        <taxon>Rhodobacterales</taxon>
        <taxon>Paracoccaceae</taxon>
        <taxon>Pontivivens</taxon>
    </lineage>
</organism>
<keyword evidence="3" id="KW-1185">Reference proteome</keyword>
<accession>A0A7S9LTQ9</accession>
<dbReference type="InterPro" id="IPR036465">
    <property type="entry name" value="vWFA_dom_sf"/>
</dbReference>
<keyword evidence="1" id="KW-0732">Signal</keyword>
<dbReference type="Pfam" id="PF06707">
    <property type="entry name" value="DUF1194"/>
    <property type="match status" value="1"/>
</dbReference>
<protein>
    <submittedName>
        <fullName evidence="2">DUF1194 domain-containing protein</fullName>
    </submittedName>
</protein>
<dbReference type="EMBL" id="CP064942">
    <property type="protein sequence ID" value="QPH54971.1"/>
    <property type="molecule type" value="Genomic_DNA"/>
</dbReference>
<gene>
    <name evidence="2" type="ORF">I0K15_04235</name>
</gene>